<name>A0A2T5C697_9BACT</name>
<evidence type="ECO:0000256" key="1">
    <source>
        <dbReference type="SAM" id="Phobius"/>
    </source>
</evidence>
<dbReference type="InterPro" id="IPR018580">
    <property type="entry name" value="Uncharacterised_YfhO"/>
</dbReference>
<sequence>MAKIKGNRNIFITTAIILFFIILSFVYYSPQLEGKQLMASDLLNYKGMSKEISDYRADTGEEALWTNSMFGGMPAYLISVGYGGELVAKIQHWFLSAFPRPAGYLALGFICFFVMCLVLGVDRFIALAGSMMWGFGTYFFVLIESGHYTKVHTLMYMPLIVGGVLSAYRNKPLWGALLTALGLSWMLSANHPQMTYYAGLMVLIIGITYLVYAFREKTLPAFFKSTALLVVALLLAVGTNFGRLYSVYEYGKYSTRGKSELKVDEQNQTKGLDKNYILEYSYDLGEAMTAFIPRFKGGGMSEPLGEKSEVYSFFEKNQGRAAAKQVTESLPLYWGSQPISAAPFYFGAVVFFLFVFGLFAVKGKDKWWIVAVVAVSFLLSLGKNFATLSNFMIDYFPGYNKFRDVKNIIFIQHFAMVVMGMLAVRELVLGRIEKKELLKSLKYSWFIVGGVALLFAVLPGIAGDFRGPSDIRLAQAGWPEQLLNALRDDRRSVLRMDAFRSLVFVSLSAGVVWLFIQEKLKAAYAVALWVLLILVDLWPVNKKYMNNESFVAKSKVEKPFTPSKADQAILKDPDPDYRVLNLTVSPFQDASTSYFHKSIGGYHGAKMERYQELFDHQLYPEIQRLIGGFRNPTTLDSVLTSLDVLNMLNTRYFIYDPNSAPLPNPNALGNAWFVNDFRVVANANEEIEALSDFDAASEAIVDERYADQLKEVSLGTGRNSQIKLVEYQPNYLKYQAKVAGGTALAVFSEIHYPKGWNAYIDGEKVDYLRANYVLRAMAIPEGSHEVEFKFHPSSYFVGNKISLASSLLLLIAAAGLIFVEWKRKPKHEEEAAQ</sequence>
<dbReference type="AlphaFoldDB" id="A0A2T5C697"/>
<dbReference type="EMBL" id="QAAD01000001">
    <property type="protein sequence ID" value="PTN10479.1"/>
    <property type="molecule type" value="Genomic_DNA"/>
</dbReference>
<feature type="transmembrane region" description="Helical" evidence="1">
    <location>
        <begin position="440"/>
        <end position="462"/>
    </location>
</feature>
<keyword evidence="1" id="KW-1133">Transmembrane helix</keyword>
<keyword evidence="1" id="KW-0472">Membrane</keyword>
<keyword evidence="1" id="KW-0812">Transmembrane</keyword>
<feature type="transmembrane region" description="Helical" evidence="1">
    <location>
        <begin position="226"/>
        <end position="245"/>
    </location>
</feature>
<feature type="transmembrane region" description="Helical" evidence="1">
    <location>
        <begin position="9"/>
        <end position="28"/>
    </location>
</feature>
<reference evidence="2 3" key="1">
    <citation type="submission" date="2018-04" db="EMBL/GenBank/DDBJ databases">
        <title>Genomic Encyclopedia of Archaeal and Bacterial Type Strains, Phase II (KMG-II): from individual species to whole genera.</title>
        <authorList>
            <person name="Goeker M."/>
        </authorList>
    </citation>
    <scope>NUCLEOTIDE SEQUENCE [LARGE SCALE GENOMIC DNA]</scope>
    <source>
        <strain evidence="2 3">DSM 28823</strain>
    </source>
</reference>
<proteinExistence type="predicted"/>
<feature type="transmembrane region" description="Helical" evidence="1">
    <location>
        <begin position="342"/>
        <end position="361"/>
    </location>
</feature>
<evidence type="ECO:0000313" key="3">
    <source>
        <dbReference type="Proteomes" id="UP000243525"/>
    </source>
</evidence>
<feature type="transmembrane region" description="Helical" evidence="1">
    <location>
        <begin position="801"/>
        <end position="819"/>
    </location>
</feature>
<comment type="caution">
    <text evidence="2">The sequence shown here is derived from an EMBL/GenBank/DDBJ whole genome shotgun (WGS) entry which is preliminary data.</text>
</comment>
<feature type="transmembrane region" description="Helical" evidence="1">
    <location>
        <begin position="196"/>
        <end position="214"/>
    </location>
</feature>
<feature type="transmembrane region" description="Helical" evidence="1">
    <location>
        <begin position="408"/>
        <end position="428"/>
    </location>
</feature>
<feature type="transmembrane region" description="Helical" evidence="1">
    <location>
        <begin position="102"/>
        <end position="119"/>
    </location>
</feature>
<dbReference type="PANTHER" id="PTHR38454:SF1">
    <property type="entry name" value="INTEGRAL MEMBRANE PROTEIN"/>
    <property type="match status" value="1"/>
</dbReference>
<feature type="transmembrane region" description="Helical" evidence="1">
    <location>
        <begin position="124"/>
        <end position="143"/>
    </location>
</feature>
<feature type="transmembrane region" description="Helical" evidence="1">
    <location>
        <begin position="498"/>
        <end position="516"/>
    </location>
</feature>
<organism evidence="2 3">
    <name type="scientific">Mangrovibacterium marinum</name>
    <dbReference type="NCBI Taxonomy" id="1639118"/>
    <lineage>
        <taxon>Bacteria</taxon>
        <taxon>Pseudomonadati</taxon>
        <taxon>Bacteroidota</taxon>
        <taxon>Bacteroidia</taxon>
        <taxon>Marinilabiliales</taxon>
        <taxon>Prolixibacteraceae</taxon>
        <taxon>Mangrovibacterium</taxon>
    </lineage>
</organism>
<dbReference type="Proteomes" id="UP000243525">
    <property type="component" value="Unassembled WGS sequence"/>
</dbReference>
<feature type="transmembrane region" description="Helical" evidence="1">
    <location>
        <begin position="368"/>
        <end position="388"/>
    </location>
</feature>
<dbReference type="RefSeq" id="WP_107820580.1">
    <property type="nucleotide sequence ID" value="NZ_QAAD01000001.1"/>
</dbReference>
<protein>
    <submittedName>
        <fullName evidence="2">Membrane protein YfhO</fullName>
    </submittedName>
</protein>
<gene>
    <name evidence="2" type="ORF">C8N47_101128</name>
</gene>
<dbReference type="PANTHER" id="PTHR38454">
    <property type="entry name" value="INTEGRAL MEMBRANE PROTEIN-RELATED"/>
    <property type="match status" value="1"/>
</dbReference>
<evidence type="ECO:0000313" key="2">
    <source>
        <dbReference type="EMBL" id="PTN10479.1"/>
    </source>
</evidence>
<dbReference type="Pfam" id="PF09586">
    <property type="entry name" value="YfhO"/>
    <property type="match status" value="1"/>
</dbReference>
<feature type="transmembrane region" description="Helical" evidence="1">
    <location>
        <begin position="523"/>
        <end position="540"/>
    </location>
</feature>
<accession>A0A2T5C697</accession>
<keyword evidence="3" id="KW-1185">Reference proteome</keyword>
<dbReference type="OrthoDB" id="9772884at2"/>